<feature type="transmembrane region" description="Helical" evidence="1">
    <location>
        <begin position="31"/>
        <end position="52"/>
    </location>
</feature>
<keyword evidence="1" id="KW-0472">Membrane</keyword>
<name>A0A8T0F7C5_ARGBR</name>
<evidence type="ECO:0000313" key="2">
    <source>
        <dbReference type="EMBL" id="KAF8784893.1"/>
    </source>
</evidence>
<protein>
    <submittedName>
        <fullName evidence="2">Uncharacterized protein</fullName>
    </submittedName>
</protein>
<keyword evidence="1" id="KW-0812">Transmembrane</keyword>
<sequence length="211" mass="24195">MDLTDESFEIDLEEISARRHGFHHFVICLRIFDFVSAFAFILYIIRIIFLLFRKKTKRIANAKDSEIICGAISANNEEKSPDAKDSEIICGAISANNEEKSPDAKDSEIICGDWTAIMHLFIHVGENGIEINMIKYLGNYEGEQECKDAIVNFFVFIIVAVLIMQLILLGHLLIDLFEREEEQDEEMPFLEILSSVLIIICLIIGYYYMTI</sequence>
<keyword evidence="1" id="KW-1133">Transmembrane helix</keyword>
<dbReference type="AlphaFoldDB" id="A0A8T0F7C5"/>
<evidence type="ECO:0000313" key="3">
    <source>
        <dbReference type="Proteomes" id="UP000807504"/>
    </source>
</evidence>
<feature type="transmembrane region" description="Helical" evidence="1">
    <location>
        <begin position="189"/>
        <end position="209"/>
    </location>
</feature>
<reference evidence="2" key="2">
    <citation type="submission" date="2020-06" db="EMBL/GenBank/DDBJ databases">
        <authorList>
            <person name="Sheffer M."/>
        </authorList>
    </citation>
    <scope>NUCLEOTIDE SEQUENCE</scope>
</reference>
<reference evidence="2" key="1">
    <citation type="journal article" date="2020" name="bioRxiv">
        <title>Chromosome-level reference genome of the European wasp spider Argiope bruennichi: a resource for studies on range expansion and evolutionary adaptation.</title>
        <authorList>
            <person name="Sheffer M.M."/>
            <person name="Hoppe A."/>
            <person name="Krehenwinkel H."/>
            <person name="Uhl G."/>
            <person name="Kuss A.W."/>
            <person name="Jensen L."/>
            <person name="Jensen C."/>
            <person name="Gillespie R.G."/>
            <person name="Hoff K.J."/>
            <person name="Prost S."/>
        </authorList>
    </citation>
    <scope>NUCLEOTIDE SEQUENCE</scope>
</reference>
<dbReference type="Proteomes" id="UP000807504">
    <property type="component" value="Unassembled WGS sequence"/>
</dbReference>
<keyword evidence="3" id="KW-1185">Reference proteome</keyword>
<organism evidence="2 3">
    <name type="scientific">Argiope bruennichi</name>
    <name type="common">Wasp spider</name>
    <name type="synonym">Aranea bruennichi</name>
    <dbReference type="NCBI Taxonomy" id="94029"/>
    <lineage>
        <taxon>Eukaryota</taxon>
        <taxon>Metazoa</taxon>
        <taxon>Ecdysozoa</taxon>
        <taxon>Arthropoda</taxon>
        <taxon>Chelicerata</taxon>
        <taxon>Arachnida</taxon>
        <taxon>Araneae</taxon>
        <taxon>Araneomorphae</taxon>
        <taxon>Entelegynae</taxon>
        <taxon>Araneoidea</taxon>
        <taxon>Araneidae</taxon>
        <taxon>Argiope</taxon>
    </lineage>
</organism>
<gene>
    <name evidence="2" type="ORF">HNY73_010505</name>
</gene>
<comment type="caution">
    <text evidence="2">The sequence shown here is derived from an EMBL/GenBank/DDBJ whole genome shotgun (WGS) entry which is preliminary data.</text>
</comment>
<evidence type="ECO:0000256" key="1">
    <source>
        <dbReference type="SAM" id="Phobius"/>
    </source>
</evidence>
<accession>A0A8T0F7C5</accession>
<proteinExistence type="predicted"/>
<dbReference type="EMBL" id="JABXBU010000030">
    <property type="protein sequence ID" value="KAF8784893.1"/>
    <property type="molecule type" value="Genomic_DNA"/>
</dbReference>
<feature type="transmembrane region" description="Helical" evidence="1">
    <location>
        <begin position="149"/>
        <end position="169"/>
    </location>
</feature>